<dbReference type="InterPro" id="IPR035513">
    <property type="entry name" value="Invertase/methylesterase_inhib"/>
</dbReference>
<keyword evidence="17" id="KW-1133">Transmembrane helix</keyword>
<dbReference type="NCBIfam" id="TIGR01614">
    <property type="entry name" value="PME_inhib"/>
    <property type="match status" value="1"/>
</dbReference>
<keyword evidence="10" id="KW-1015">Disulfide bond</keyword>
<sequence>MQKQLIIHKDNTIYLFIVSTTFSGLFFFHTDTSMENMQSENKPKSRRKFILLSALSSLLLVAVVSVAAVQSHKHASIHGAGVAKYSVSHYSVVKSTCSVTLYPELCIWTIQEAAPAASMKSSRDVLITALNYTIYTVERNYFTVKKVGSTRSKSLTAREKGALHDCLEVIDDTLEELRDTEMELKDYGYKNYTIADHKEKIMSLLSAAQTNQESCLDGFSHYNADKVVRKVLLAGQKHVFKLVSNVLAIIKNLADTEMAQLNSSPAAEGRRLGEESSGEWPEWMSAGDRRLLQSSTVTPDVTVAADGSGNFRTIAAAVAAAPERSTRRYVIRIKAGVYRENVEISRRKTNLMFVGDGRSTTIITGSRNVVDGSTTFNSATVAVIGDGFLARDITFQNTAGPSKHQAVALRVNADLCAFYRCDMLAYQDTLYVHSLRQFYTGCLIAGTVDFIFGNAAAVLQNCDIHARRPNSGQRNMVTAQGRDDPNQNTGIVIQKCRIGATSDLRPVQSSFPTYLGRPWKEYSRTVVMQSEISNVINPAGWFMWDGNFALNTLFYAEYQNTGAGAGTGSRVTWRGFRVLTSASQATPFTAGNFIGGGNWLSATGFPFSLGL</sequence>
<evidence type="ECO:0000256" key="13">
    <source>
        <dbReference type="ARBA" id="ARBA00047928"/>
    </source>
</evidence>
<dbReference type="InterPro" id="IPR033131">
    <property type="entry name" value="Pectinesterase_Asp_AS"/>
</dbReference>
<dbReference type="PROSITE" id="PS00503">
    <property type="entry name" value="PECTINESTERASE_2"/>
    <property type="match status" value="1"/>
</dbReference>
<evidence type="ECO:0000256" key="9">
    <source>
        <dbReference type="ARBA" id="ARBA00023085"/>
    </source>
</evidence>
<evidence type="ECO:0000256" key="7">
    <source>
        <dbReference type="ARBA" id="ARBA00022525"/>
    </source>
</evidence>
<keyword evidence="20" id="KW-1185">Reference proteome</keyword>
<feature type="region of interest" description="Disordered" evidence="16">
    <location>
        <begin position="262"/>
        <end position="281"/>
    </location>
</feature>
<feature type="active site" evidence="14">
    <location>
        <position position="449"/>
    </location>
</feature>
<dbReference type="GO" id="GO:0046910">
    <property type="term" value="F:pectinesterase inhibitor activity"/>
    <property type="evidence" value="ECO:0000318"/>
    <property type="project" value="GO_Central"/>
</dbReference>
<comment type="similarity">
    <text evidence="3">In the N-terminal section; belongs to the PMEI family.</text>
</comment>
<evidence type="ECO:0000313" key="19">
    <source>
        <dbReference type="EMBL" id="EYU29496.1"/>
    </source>
</evidence>
<evidence type="ECO:0000256" key="10">
    <source>
        <dbReference type="ARBA" id="ARBA00023157"/>
    </source>
</evidence>
<dbReference type="SMART" id="SM00856">
    <property type="entry name" value="PMEI"/>
    <property type="match status" value="1"/>
</dbReference>
<evidence type="ECO:0000259" key="18">
    <source>
        <dbReference type="SMART" id="SM00856"/>
    </source>
</evidence>
<keyword evidence="9 15" id="KW-0063">Aspartyl esterase</keyword>
<dbReference type="GO" id="GO:0042545">
    <property type="term" value="P:cell wall modification"/>
    <property type="evidence" value="ECO:0007669"/>
    <property type="project" value="UniProtKB-UniRule"/>
</dbReference>
<evidence type="ECO:0000256" key="2">
    <source>
        <dbReference type="ARBA" id="ARBA00005184"/>
    </source>
</evidence>
<evidence type="ECO:0000256" key="6">
    <source>
        <dbReference type="ARBA" id="ARBA00022512"/>
    </source>
</evidence>
<feature type="transmembrane region" description="Helical" evidence="17">
    <location>
        <begin position="49"/>
        <end position="69"/>
    </location>
</feature>
<keyword evidence="17" id="KW-0812">Transmembrane</keyword>
<keyword evidence="12 15" id="KW-0961">Cell wall biogenesis/degradation</keyword>
<dbReference type="GO" id="GO:0045490">
    <property type="term" value="P:pectin catabolic process"/>
    <property type="evidence" value="ECO:0007669"/>
    <property type="project" value="UniProtKB-UniRule"/>
</dbReference>
<evidence type="ECO:0000256" key="15">
    <source>
        <dbReference type="RuleBase" id="RU000589"/>
    </source>
</evidence>
<dbReference type="Pfam" id="PF01095">
    <property type="entry name" value="Pectinesterase"/>
    <property type="match status" value="1"/>
</dbReference>
<feature type="transmembrane region" description="Helical" evidence="17">
    <location>
        <begin position="12"/>
        <end position="28"/>
    </location>
</feature>
<name>A0A022QNJ5_ERYGU</name>
<evidence type="ECO:0000256" key="1">
    <source>
        <dbReference type="ARBA" id="ARBA00004191"/>
    </source>
</evidence>
<dbReference type="AlphaFoldDB" id="A0A022QNJ5"/>
<keyword evidence="17" id="KW-0472">Membrane</keyword>
<comment type="catalytic activity">
    <reaction evidence="13 15">
        <text>[(1-&gt;4)-alpha-D-galacturonosyl methyl ester](n) + n H2O = [(1-&gt;4)-alpha-D-galacturonosyl](n) + n methanol + n H(+)</text>
        <dbReference type="Rhea" id="RHEA:22380"/>
        <dbReference type="Rhea" id="RHEA-COMP:14570"/>
        <dbReference type="Rhea" id="RHEA-COMP:14573"/>
        <dbReference type="ChEBI" id="CHEBI:15377"/>
        <dbReference type="ChEBI" id="CHEBI:15378"/>
        <dbReference type="ChEBI" id="CHEBI:17790"/>
        <dbReference type="ChEBI" id="CHEBI:140522"/>
        <dbReference type="ChEBI" id="CHEBI:140523"/>
        <dbReference type="EC" id="3.1.1.11"/>
    </reaction>
</comment>
<keyword evidence="11" id="KW-0325">Glycoprotein</keyword>
<proteinExistence type="inferred from homology"/>
<dbReference type="InterPro" id="IPR000070">
    <property type="entry name" value="Pectinesterase_cat"/>
</dbReference>
<keyword evidence="8 15" id="KW-0378">Hydrolase</keyword>
<dbReference type="FunFam" id="2.160.20.10:FF:000001">
    <property type="entry name" value="Pectinesterase"/>
    <property type="match status" value="1"/>
</dbReference>
<evidence type="ECO:0000256" key="5">
    <source>
        <dbReference type="ARBA" id="ARBA00013229"/>
    </source>
</evidence>
<feature type="domain" description="Pectinesterase inhibitor" evidence="18">
    <location>
        <begin position="88"/>
        <end position="249"/>
    </location>
</feature>
<dbReference type="InterPro" id="IPR012334">
    <property type="entry name" value="Pectin_lyas_fold"/>
</dbReference>
<dbReference type="STRING" id="4155.A0A022QNJ5"/>
<dbReference type="UniPathway" id="UPA00545">
    <property type="reaction ID" value="UER00823"/>
</dbReference>
<comment type="subcellular location">
    <subcellularLocation>
        <location evidence="1 15">Secreted</location>
        <location evidence="1 15">Cell wall</location>
    </subcellularLocation>
</comment>
<comment type="similarity">
    <text evidence="4">In the C-terminal section; belongs to the pectinesterase family.</text>
</comment>
<dbReference type="InterPro" id="IPR018040">
    <property type="entry name" value="Pectinesterase_Tyr_AS"/>
</dbReference>
<evidence type="ECO:0000256" key="17">
    <source>
        <dbReference type="SAM" id="Phobius"/>
    </source>
</evidence>
<dbReference type="Proteomes" id="UP000030748">
    <property type="component" value="Unassembled WGS sequence"/>
</dbReference>
<evidence type="ECO:0000256" key="3">
    <source>
        <dbReference type="ARBA" id="ARBA00006027"/>
    </source>
</evidence>
<dbReference type="Gene3D" id="1.20.140.40">
    <property type="entry name" value="Invertase/pectin methylesterase inhibitor family protein"/>
    <property type="match status" value="1"/>
</dbReference>
<organism evidence="19 20">
    <name type="scientific">Erythranthe guttata</name>
    <name type="common">Yellow monkey flower</name>
    <name type="synonym">Mimulus guttatus</name>
    <dbReference type="NCBI Taxonomy" id="4155"/>
    <lineage>
        <taxon>Eukaryota</taxon>
        <taxon>Viridiplantae</taxon>
        <taxon>Streptophyta</taxon>
        <taxon>Embryophyta</taxon>
        <taxon>Tracheophyta</taxon>
        <taxon>Spermatophyta</taxon>
        <taxon>Magnoliopsida</taxon>
        <taxon>eudicotyledons</taxon>
        <taxon>Gunneridae</taxon>
        <taxon>Pentapetalae</taxon>
        <taxon>asterids</taxon>
        <taxon>lamiids</taxon>
        <taxon>Lamiales</taxon>
        <taxon>Phrymaceae</taxon>
        <taxon>Erythranthe</taxon>
    </lineage>
</organism>
<dbReference type="EMBL" id="KI631225">
    <property type="protein sequence ID" value="EYU29496.1"/>
    <property type="molecule type" value="Genomic_DNA"/>
</dbReference>
<evidence type="ECO:0000256" key="12">
    <source>
        <dbReference type="ARBA" id="ARBA00023316"/>
    </source>
</evidence>
<keyword evidence="7 15" id="KW-0964">Secreted</keyword>
<dbReference type="InterPro" id="IPR011050">
    <property type="entry name" value="Pectin_lyase_fold/virulence"/>
</dbReference>
<evidence type="ECO:0000256" key="11">
    <source>
        <dbReference type="ARBA" id="ARBA00023180"/>
    </source>
</evidence>
<comment type="pathway">
    <text evidence="2 15">Glycan metabolism; pectin degradation; 2-dehydro-3-deoxy-D-gluconate from pectin: step 1/5.</text>
</comment>
<reference evidence="19 20" key="1">
    <citation type="journal article" date="2013" name="Proc. Natl. Acad. Sci. U.S.A.">
        <title>Fine-scale variation in meiotic recombination in Mimulus inferred from population shotgun sequencing.</title>
        <authorList>
            <person name="Hellsten U."/>
            <person name="Wright K.M."/>
            <person name="Jenkins J."/>
            <person name="Shu S."/>
            <person name="Yuan Y."/>
            <person name="Wessler S.R."/>
            <person name="Schmutz J."/>
            <person name="Willis J.H."/>
            <person name="Rokhsar D.S."/>
        </authorList>
    </citation>
    <scope>NUCLEOTIDE SEQUENCE [LARGE SCALE GENOMIC DNA]</scope>
    <source>
        <strain evidence="20">cv. DUN x IM62</strain>
    </source>
</reference>
<dbReference type="FunFam" id="1.20.140.40:FF:000010">
    <property type="entry name" value="Pectinesterase"/>
    <property type="match status" value="1"/>
</dbReference>
<evidence type="ECO:0000256" key="8">
    <source>
        <dbReference type="ARBA" id="ARBA00022801"/>
    </source>
</evidence>
<dbReference type="SUPFAM" id="SSF51126">
    <property type="entry name" value="Pectin lyase-like"/>
    <property type="match status" value="1"/>
</dbReference>
<dbReference type="PROSITE" id="PS00800">
    <property type="entry name" value="PECTINESTERASE_1"/>
    <property type="match status" value="1"/>
</dbReference>
<dbReference type="InterPro" id="IPR006501">
    <property type="entry name" value="Pectinesterase_inhib_dom"/>
</dbReference>
<keyword evidence="6 15" id="KW-0134">Cell wall</keyword>
<dbReference type="PANTHER" id="PTHR31707">
    <property type="entry name" value="PECTINESTERASE"/>
    <property type="match status" value="1"/>
</dbReference>
<evidence type="ECO:0000256" key="16">
    <source>
        <dbReference type="SAM" id="MobiDB-lite"/>
    </source>
</evidence>
<dbReference type="Pfam" id="PF04043">
    <property type="entry name" value="PMEI"/>
    <property type="match status" value="1"/>
</dbReference>
<comment type="function">
    <text evidence="15">Acts in the modification of cell walls via demethylesterification of cell wall pectin.</text>
</comment>
<dbReference type="EC" id="3.1.1.11" evidence="5 15"/>
<evidence type="ECO:0000256" key="14">
    <source>
        <dbReference type="PROSITE-ProRule" id="PRU10040"/>
    </source>
</evidence>
<dbReference type="GO" id="GO:0030599">
    <property type="term" value="F:pectinesterase activity"/>
    <property type="evidence" value="ECO:0000318"/>
    <property type="project" value="GO_Central"/>
</dbReference>
<dbReference type="Gene3D" id="2.160.20.10">
    <property type="entry name" value="Single-stranded right-handed beta-helix, Pectin lyase-like"/>
    <property type="match status" value="1"/>
</dbReference>
<dbReference type="eggNOG" id="ENOG502QVXG">
    <property type="taxonomic scope" value="Eukaryota"/>
</dbReference>
<dbReference type="SUPFAM" id="SSF101148">
    <property type="entry name" value="Plant invertase/pectin methylesterase inhibitor"/>
    <property type="match status" value="1"/>
</dbReference>
<gene>
    <name evidence="19" type="ORF">MIMGU_mgv1a003055mg</name>
</gene>
<dbReference type="CDD" id="cd15798">
    <property type="entry name" value="PMEI-like_3"/>
    <property type="match status" value="1"/>
</dbReference>
<evidence type="ECO:0000256" key="4">
    <source>
        <dbReference type="ARBA" id="ARBA00007786"/>
    </source>
</evidence>
<evidence type="ECO:0000313" key="20">
    <source>
        <dbReference type="Proteomes" id="UP000030748"/>
    </source>
</evidence>
<protein>
    <recommendedName>
        <fullName evidence="5 15">Pectinesterase</fullName>
        <ecNumber evidence="5 15">3.1.1.11</ecNumber>
    </recommendedName>
</protein>
<accession>A0A022QNJ5</accession>